<dbReference type="EMBL" id="UINC01057157">
    <property type="protein sequence ID" value="SVB78017.1"/>
    <property type="molecule type" value="Genomic_DNA"/>
</dbReference>
<sequence length="121" mass="13478">MTGSYLFEPDKAIANHDVVDIRILIDNAGVADRQLPRFERNGWTKSGDLHGELACLAGNDWWLATAYTLHDVQAILVWHSHVADAMRDIETWIIGNSVPATSAQRKKLFKSTLRAPHSSQG</sequence>
<name>A0A382GTJ4_9ZZZZ</name>
<dbReference type="AlphaFoldDB" id="A0A382GTJ4"/>
<gene>
    <name evidence="1" type="ORF">METZ01_LOCUS230871</name>
</gene>
<proteinExistence type="predicted"/>
<protein>
    <submittedName>
        <fullName evidence="1">Uncharacterized protein</fullName>
    </submittedName>
</protein>
<reference evidence="1" key="1">
    <citation type="submission" date="2018-05" db="EMBL/GenBank/DDBJ databases">
        <authorList>
            <person name="Lanie J.A."/>
            <person name="Ng W.-L."/>
            <person name="Kazmierczak K.M."/>
            <person name="Andrzejewski T.M."/>
            <person name="Davidsen T.M."/>
            <person name="Wayne K.J."/>
            <person name="Tettelin H."/>
            <person name="Glass J.I."/>
            <person name="Rusch D."/>
            <person name="Podicherti R."/>
            <person name="Tsui H.-C.T."/>
            <person name="Winkler M.E."/>
        </authorList>
    </citation>
    <scope>NUCLEOTIDE SEQUENCE</scope>
</reference>
<accession>A0A382GTJ4</accession>
<organism evidence="1">
    <name type="scientific">marine metagenome</name>
    <dbReference type="NCBI Taxonomy" id="408172"/>
    <lineage>
        <taxon>unclassified sequences</taxon>
        <taxon>metagenomes</taxon>
        <taxon>ecological metagenomes</taxon>
    </lineage>
</organism>
<evidence type="ECO:0000313" key="1">
    <source>
        <dbReference type="EMBL" id="SVB78017.1"/>
    </source>
</evidence>